<dbReference type="Proteomes" id="UP000784294">
    <property type="component" value="Unassembled WGS sequence"/>
</dbReference>
<dbReference type="AlphaFoldDB" id="A0A3S5AMQ6"/>
<evidence type="ECO:0000313" key="1">
    <source>
        <dbReference type="EMBL" id="VEL40794.1"/>
    </source>
</evidence>
<gene>
    <name evidence="1" type="ORF">PXEA_LOCUS34234</name>
</gene>
<organism evidence="1 2">
    <name type="scientific">Protopolystoma xenopodis</name>
    <dbReference type="NCBI Taxonomy" id="117903"/>
    <lineage>
        <taxon>Eukaryota</taxon>
        <taxon>Metazoa</taxon>
        <taxon>Spiralia</taxon>
        <taxon>Lophotrochozoa</taxon>
        <taxon>Platyhelminthes</taxon>
        <taxon>Monogenea</taxon>
        <taxon>Polyopisthocotylea</taxon>
        <taxon>Polystomatidea</taxon>
        <taxon>Polystomatidae</taxon>
        <taxon>Protopolystoma</taxon>
    </lineage>
</organism>
<name>A0A3S5AMQ6_9PLAT</name>
<dbReference type="EMBL" id="CAAALY010266492">
    <property type="protein sequence ID" value="VEL40794.1"/>
    <property type="molecule type" value="Genomic_DNA"/>
</dbReference>
<reference evidence="1" key="1">
    <citation type="submission" date="2018-11" db="EMBL/GenBank/DDBJ databases">
        <authorList>
            <consortium name="Pathogen Informatics"/>
        </authorList>
    </citation>
    <scope>NUCLEOTIDE SEQUENCE</scope>
</reference>
<protein>
    <submittedName>
        <fullName evidence="1">Uncharacterized protein</fullName>
    </submittedName>
</protein>
<sequence length="158" mass="18254">MIVSQRAPRHAYPCQHTTHTHAHVPVRGLKDLNELFLNQAYYEQRWFGTFGLKWPNTVHLSHFILSSFPPYPYRYPSARRPTGLGHHMPRGFEFIATVRNPDPRTDCVLEVRGLSSTELELYYTLHIKPSTPNIVCGHSRSLIGVLFCYQSLAYQSDQ</sequence>
<proteinExistence type="predicted"/>
<keyword evidence="2" id="KW-1185">Reference proteome</keyword>
<evidence type="ECO:0000313" key="2">
    <source>
        <dbReference type="Proteomes" id="UP000784294"/>
    </source>
</evidence>
<comment type="caution">
    <text evidence="1">The sequence shown here is derived from an EMBL/GenBank/DDBJ whole genome shotgun (WGS) entry which is preliminary data.</text>
</comment>
<accession>A0A3S5AMQ6</accession>